<reference evidence="2 3" key="1">
    <citation type="submission" date="2021-03" db="EMBL/GenBank/DDBJ databases">
        <title>Complete genome of Parasphingorhabdus_sp.JHSY0214.</title>
        <authorList>
            <person name="Yoo J.H."/>
            <person name="Bae J.W."/>
        </authorList>
    </citation>
    <scope>NUCLEOTIDE SEQUENCE [LARGE SCALE GENOMIC DNA]</scope>
    <source>
        <strain evidence="2 3">JHSY0214</strain>
    </source>
</reference>
<dbReference type="PANTHER" id="PTHR43236:SF2">
    <property type="entry name" value="BLL0069 PROTEIN"/>
    <property type="match status" value="1"/>
</dbReference>
<evidence type="ECO:0000259" key="1">
    <source>
        <dbReference type="Pfam" id="PF06114"/>
    </source>
</evidence>
<dbReference type="RefSeq" id="WP_207989473.1">
    <property type="nucleotide sequence ID" value="NZ_CP071794.1"/>
</dbReference>
<gene>
    <name evidence="2" type="ORF">J4G78_06525</name>
</gene>
<dbReference type="EMBL" id="CP071794">
    <property type="protein sequence ID" value="QTD57195.1"/>
    <property type="molecule type" value="Genomic_DNA"/>
</dbReference>
<evidence type="ECO:0000313" key="3">
    <source>
        <dbReference type="Proteomes" id="UP000663923"/>
    </source>
</evidence>
<protein>
    <submittedName>
        <fullName evidence="2">ImmA/IrrE family metallo-endopeptidase</fullName>
    </submittedName>
</protein>
<accession>A0ABX7T9X6</accession>
<dbReference type="PANTHER" id="PTHR43236">
    <property type="entry name" value="ANTITOXIN HIGA1"/>
    <property type="match status" value="1"/>
</dbReference>
<dbReference type="InterPro" id="IPR010359">
    <property type="entry name" value="IrrE_HExxH"/>
</dbReference>
<evidence type="ECO:0000313" key="2">
    <source>
        <dbReference type="EMBL" id="QTD57195.1"/>
    </source>
</evidence>
<sequence length="267" mass="30317">MLTAFNAAHGLARFPIDVTQVAKEYSRNVFPEEPITTVEGQNFSNDFEGALVRNPISTNEWGIFYNSGLTSKGRINFTLAHELGHYLLHRQLLENEIFCAKSDMWAWNSEYGQMESQANEFASFLLMPLDDFRLQANSIKKPKVDDFAILAERYESSITATILKWLEITTKRAMLVVSKDGFIDWSWSSKPLLRSGVYFRAKQKTIELPAKSLAAQGQSIAAIEGDWLPAGIWADHEEVFETVLFSEFHNQAISLLVYPNIPPIFDQ</sequence>
<dbReference type="Gene3D" id="1.10.10.2910">
    <property type="match status" value="1"/>
</dbReference>
<dbReference type="Proteomes" id="UP000663923">
    <property type="component" value="Chromosome"/>
</dbReference>
<feature type="domain" description="IrrE N-terminal-like" evidence="1">
    <location>
        <begin position="57"/>
        <end position="160"/>
    </location>
</feature>
<organism evidence="2 3">
    <name type="scientific">Parasphingorhabdus cellanae</name>
    <dbReference type="NCBI Taxonomy" id="2806553"/>
    <lineage>
        <taxon>Bacteria</taxon>
        <taxon>Pseudomonadati</taxon>
        <taxon>Pseudomonadota</taxon>
        <taxon>Alphaproteobacteria</taxon>
        <taxon>Sphingomonadales</taxon>
        <taxon>Sphingomonadaceae</taxon>
        <taxon>Parasphingorhabdus</taxon>
    </lineage>
</organism>
<keyword evidence="3" id="KW-1185">Reference proteome</keyword>
<proteinExistence type="predicted"/>
<dbReference type="InterPro" id="IPR052345">
    <property type="entry name" value="Rad_response_metalloprotease"/>
</dbReference>
<name>A0ABX7T9X6_9SPHN</name>
<dbReference type="Pfam" id="PF06114">
    <property type="entry name" value="Peptidase_M78"/>
    <property type="match status" value="1"/>
</dbReference>